<dbReference type="GO" id="GO:0006313">
    <property type="term" value="P:DNA transposition"/>
    <property type="evidence" value="ECO:0007669"/>
    <property type="project" value="InterPro"/>
</dbReference>
<dbReference type="PANTHER" id="PTHR30007">
    <property type="entry name" value="PHP DOMAIN PROTEIN"/>
    <property type="match status" value="1"/>
</dbReference>
<accession>A0A5M8QVA6</accession>
<dbReference type="GO" id="GO:0003677">
    <property type="term" value="F:DNA binding"/>
    <property type="evidence" value="ECO:0007669"/>
    <property type="project" value="InterPro"/>
</dbReference>
<protein>
    <submittedName>
        <fullName evidence="2">Transposase</fullName>
    </submittedName>
</protein>
<evidence type="ECO:0000313" key="3">
    <source>
        <dbReference type="Proteomes" id="UP000323994"/>
    </source>
</evidence>
<organism evidence="2 3">
    <name type="scientific">Dyadobacter flavalbus</name>
    <dbReference type="NCBI Taxonomy" id="2579942"/>
    <lineage>
        <taxon>Bacteria</taxon>
        <taxon>Pseudomonadati</taxon>
        <taxon>Bacteroidota</taxon>
        <taxon>Cytophagia</taxon>
        <taxon>Cytophagales</taxon>
        <taxon>Spirosomataceae</taxon>
        <taxon>Dyadobacter</taxon>
    </lineage>
</organism>
<evidence type="ECO:0000259" key="1">
    <source>
        <dbReference type="Pfam" id="PF01609"/>
    </source>
</evidence>
<keyword evidence="3" id="KW-1185">Reference proteome</keyword>
<feature type="domain" description="Transposase IS4-like" evidence="1">
    <location>
        <begin position="5"/>
        <end position="135"/>
    </location>
</feature>
<gene>
    <name evidence="2" type="ORF">FEM33_15980</name>
</gene>
<evidence type="ECO:0000313" key="2">
    <source>
        <dbReference type="EMBL" id="KAA6438754.1"/>
    </source>
</evidence>
<reference evidence="2 3" key="1">
    <citation type="submission" date="2019-05" db="EMBL/GenBank/DDBJ databases">
        <authorList>
            <person name="Qu J.-H."/>
        </authorList>
    </citation>
    <scope>NUCLEOTIDE SEQUENCE [LARGE SCALE GENOMIC DNA]</scope>
    <source>
        <strain evidence="2 3">NS28</strain>
    </source>
</reference>
<dbReference type="PANTHER" id="PTHR30007:SF0">
    <property type="entry name" value="TRANSPOSASE"/>
    <property type="match status" value="1"/>
</dbReference>
<comment type="caution">
    <text evidence="2">The sequence shown here is derived from an EMBL/GenBank/DDBJ whole genome shotgun (WGS) entry which is preliminary data.</text>
</comment>
<dbReference type="AlphaFoldDB" id="A0A5M8QVA6"/>
<name>A0A5M8QVA6_9BACT</name>
<dbReference type="OrthoDB" id="1270539at2"/>
<sequence length="150" mass="17425">MVFENRGTDANKKVNRRKRQLLVDTGGRIWFAHVHAGNLHDGPAALSLSADIFCQNQRLKKIYGDQAYNGVFARKMKEFEIEFKMASRPESAKGFVPVAKRWVVERTISWTNFFRRIVKDYEYTVSSSIAWILLANIQLMLQRMEPICQI</sequence>
<dbReference type="Proteomes" id="UP000323994">
    <property type="component" value="Unassembled WGS sequence"/>
</dbReference>
<dbReference type="Pfam" id="PF01609">
    <property type="entry name" value="DDE_Tnp_1"/>
    <property type="match status" value="1"/>
</dbReference>
<dbReference type="InterPro" id="IPR002559">
    <property type="entry name" value="Transposase_11"/>
</dbReference>
<dbReference type="EMBL" id="VBSN01000048">
    <property type="protein sequence ID" value="KAA6438754.1"/>
    <property type="molecule type" value="Genomic_DNA"/>
</dbReference>
<dbReference type="GO" id="GO:0004803">
    <property type="term" value="F:transposase activity"/>
    <property type="evidence" value="ECO:0007669"/>
    <property type="project" value="InterPro"/>
</dbReference>
<proteinExistence type="predicted"/>